<dbReference type="PRINTS" id="PR00455">
    <property type="entry name" value="HTHTETR"/>
</dbReference>
<dbReference type="SUPFAM" id="SSF46689">
    <property type="entry name" value="Homeodomain-like"/>
    <property type="match status" value="1"/>
</dbReference>
<name>A0A192H1M5_9LACO</name>
<dbReference type="InterPro" id="IPR023772">
    <property type="entry name" value="DNA-bd_HTH_TetR-type_CS"/>
</dbReference>
<evidence type="ECO:0000313" key="2">
    <source>
        <dbReference type="EMBL" id="ANK62178.1"/>
    </source>
</evidence>
<gene>
    <name evidence="2" type="ORF">AYR53_04960</name>
</gene>
<protein>
    <submittedName>
        <fullName evidence="2">Uncharacterized protein</fullName>
    </submittedName>
</protein>
<dbReference type="EMBL" id="CP014873">
    <property type="protein sequence ID" value="ANK62178.1"/>
    <property type="molecule type" value="Genomic_DNA"/>
</dbReference>
<keyword evidence="3" id="KW-1185">Reference proteome</keyword>
<dbReference type="PANTHER" id="PTHR30055">
    <property type="entry name" value="HTH-TYPE TRANSCRIPTIONAL REGULATOR RUTR"/>
    <property type="match status" value="1"/>
</dbReference>
<dbReference type="GeneID" id="42981594"/>
<dbReference type="PANTHER" id="PTHR30055:SF222">
    <property type="entry name" value="REGULATORY PROTEIN"/>
    <property type="match status" value="1"/>
</dbReference>
<dbReference type="InterPro" id="IPR050109">
    <property type="entry name" value="HTH-type_TetR-like_transc_reg"/>
</dbReference>
<dbReference type="Pfam" id="PF00440">
    <property type="entry name" value="TetR_N"/>
    <property type="match status" value="1"/>
</dbReference>
<dbReference type="InterPro" id="IPR009057">
    <property type="entry name" value="Homeodomain-like_sf"/>
</dbReference>
<dbReference type="AlphaFoldDB" id="A0A192H1M5"/>
<proteinExistence type="predicted"/>
<evidence type="ECO:0000313" key="3">
    <source>
        <dbReference type="Proteomes" id="UP000078582"/>
    </source>
</evidence>
<evidence type="ECO:0000256" key="1">
    <source>
        <dbReference type="ARBA" id="ARBA00023125"/>
    </source>
</evidence>
<dbReference type="RefSeq" id="WP_068281217.1">
    <property type="nucleotide sequence ID" value="NZ_CP014873.1"/>
</dbReference>
<dbReference type="PROSITE" id="PS01081">
    <property type="entry name" value="HTH_TETR_1"/>
    <property type="match status" value="1"/>
</dbReference>
<dbReference type="InterPro" id="IPR001647">
    <property type="entry name" value="HTH_TetR"/>
</dbReference>
<dbReference type="Proteomes" id="UP000078582">
    <property type="component" value="Chromosome"/>
</dbReference>
<dbReference type="GO" id="GO:0006355">
    <property type="term" value="P:regulation of DNA-templated transcription"/>
    <property type="evidence" value="ECO:0007669"/>
    <property type="project" value="UniProtKB-ARBA"/>
</dbReference>
<keyword evidence="1" id="KW-0238">DNA-binding</keyword>
<dbReference type="Gene3D" id="1.10.357.10">
    <property type="entry name" value="Tetracycline Repressor, domain 2"/>
    <property type="match status" value="1"/>
</dbReference>
<organism evidence="2 3">
    <name type="scientific">Loigolactobacillus backii</name>
    <dbReference type="NCBI Taxonomy" id="375175"/>
    <lineage>
        <taxon>Bacteria</taxon>
        <taxon>Bacillati</taxon>
        <taxon>Bacillota</taxon>
        <taxon>Bacilli</taxon>
        <taxon>Lactobacillales</taxon>
        <taxon>Lactobacillaceae</taxon>
        <taxon>Loigolactobacillus</taxon>
    </lineage>
</organism>
<dbReference type="OrthoDB" id="9780824at2"/>
<accession>A0A192H1M5</accession>
<sequence length="216" mass="23702">MAISKTFALYQQNLNNDPTLPKKQKDILQASLKLFAAKGFHDTSTADIAQAAGVAEGTVYKRFKTKDALLSAVLSPLTSTVLAETVAEFSETTLAKEYTTLHAFISDVVTNLLAFVNDNLATIKILVGEAIYNTSIRNQIVSAMQAVLTNQYAHSVKALQQKNLIVDWPIKLIFQYTISSIGGYLVKQITFPKQVNSPDEEAPQVIHFLEKGLAPE</sequence>
<dbReference type="STRING" id="375175.AYR53_04960"/>
<reference evidence="2 3" key="1">
    <citation type="submission" date="2016-03" db="EMBL/GenBank/DDBJ databases">
        <title>Pediococcus and Lactobacillus from brewery environment - whole genome sequencing and assembly.</title>
        <authorList>
            <person name="Behr J."/>
            <person name="Geissler A.J."/>
            <person name="Vogel R.F."/>
        </authorList>
    </citation>
    <scope>NUCLEOTIDE SEQUENCE [LARGE SCALE GENOMIC DNA]</scope>
    <source>
        <strain evidence="2 3">TMW 1.1989</strain>
    </source>
</reference>
<dbReference type="GO" id="GO:0003677">
    <property type="term" value="F:DNA binding"/>
    <property type="evidence" value="ECO:0007669"/>
    <property type="project" value="UniProtKB-UniRule"/>
</dbReference>
<dbReference type="PROSITE" id="PS50977">
    <property type="entry name" value="HTH_TETR_2"/>
    <property type="match status" value="1"/>
</dbReference>